<evidence type="ECO:0000256" key="1">
    <source>
        <dbReference type="SAM" id="SignalP"/>
    </source>
</evidence>
<dbReference type="Gene3D" id="2.60.40.420">
    <property type="entry name" value="Cupredoxins - blue copper proteins"/>
    <property type="match status" value="1"/>
</dbReference>
<feature type="chain" id="PRO_5047000056" evidence="1">
    <location>
        <begin position="20"/>
        <end position="120"/>
    </location>
</feature>
<feature type="signal peptide" evidence="1">
    <location>
        <begin position="1"/>
        <end position="19"/>
    </location>
</feature>
<dbReference type="EMBL" id="CP089984">
    <property type="protein sequence ID" value="WXB11510.1"/>
    <property type="molecule type" value="Genomic_DNA"/>
</dbReference>
<dbReference type="InterPro" id="IPR008972">
    <property type="entry name" value="Cupredoxin"/>
</dbReference>
<dbReference type="Pfam" id="PF13473">
    <property type="entry name" value="Cupredoxin_1"/>
    <property type="match status" value="1"/>
</dbReference>
<gene>
    <name evidence="3" type="ORF">LZC94_27045</name>
</gene>
<proteinExistence type="predicted"/>
<keyword evidence="1" id="KW-0732">Signal</keyword>
<evidence type="ECO:0000313" key="4">
    <source>
        <dbReference type="Proteomes" id="UP001370348"/>
    </source>
</evidence>
<dbReference type="InterPro" id="IPR028096">
    <property type="entry name" value="EfeO_Cupredoxin"/>
</dbReference>
<organism evidence="3 4">
    <name type="scientific">Pendulispora albinea</name>
    <dbReference type="NCBI Taxonomy" id="2741071"/>
    <lineage>
        <taxon>Bacteria</taxon>
        <taxon>Pseudomonadati</taxon>
        <taxon>Myxococcota</taxon>
        <taxon>Myxococcia</taxon>
        <taxon>Myxococcales</taxon>
        <taxon>Sorangiineae</taxon>
        <taxon>Pendulisporaceae</taxon>
        <taxon>Pendulispora</taxon>
    </lineage>
</organism>
<sequence length="120" mass="12585">MRIVAALVPLALAASLGVAGCNKSDDPQNLQPVSGEQKVEANEKGFTPSTIAVKKGSTTHLVFTRTTADTCATEVVFPDLGIQKELPVGKPVSVDIPADQDKTLRFACGMGMFNGKVVVK</sequence>
<evidence type="ECO:0000259" key="2">
    <source>
        <dbReference type="Pfam" id="PF13473"/>
    </source>
</evidence>
<dbReference type="RefSeq" id="WP_394821130.1">
    <property type="nucleotide sequence ID" value="NZ_CP089984.1"/>
</dbReference>
<dbReference type="Proteomes" id="UP001370348">
    <property type="component" value="Chromosome"/>
</dbReference>
<evidence type="ECO:0000313" key="3">
    <source>
        <dbReference type="EMBL" id="WXB11510.1"/>
    </source>
</evidence>
<feature type="domain" description="EfeO-type cupredoxin-like" evidence="2">
    <location>
        <begin position="34"/>
        <end position="119"/>
    </location>
</feature>
<protein>
    <submittedName>
        <fullName evidence="3">Cupredoxin domain-containing protein</fullName>
    </submittedName>
</protein>
<dbReference type="SUPFAM" id="SSF49503">
    <property type="entry name" value="Cupredoxins"/>
    <property type="match status" value="1"/>
</dbReference>
<accession>A0ABZ2LLA8</accession>
<keyword evidence="4" id="KW-1185">Reference proteome</keyword>
<name>A0ABZ2LLA8_9BACT</name>
<dbReference type="PROSITE" id="PS51257">
    <property type="entry name" value="PROKAR_LIPOPROTEIN"/>
    <property type="match status" value="1"/>
</dbReference>
<reference evidence="3 4" key="1">
    <citation type="submission" date="2021-12" db="EMBL/GenBank/DDBJ databases">
        <title>Discovery of the Pendulisporaceae a myxobacterial family with distinct sporulation behavior and unique specialized metabolism.</title>
        <authorList>
            <person name="Garcia R."/>
            <person name="Popoff A."/>
            <person name="Bader C.D."/>
            <person name="Loehr J."/>
            <person name="Walesch S."/>
            <person name="Walt C."/>
            <person name="Boldt J."/>
            <person name="Bunk B."/>
            <person name="Haeckl F.J.F.P.J."/>
            <person name="Gunesch A.P."/>
            <person name="Birkelbach J."/>
            <person name="Nuebel U."/>
            <person name="Pietschmann T."/>
            <person name="Bach T."/>
            <person name="Mueller R."/>
        </authorList>
    </citation>
    <scope>NUCLEOTIDE SEQUENCE [LARGE SCALE GENOMIC DNA]</scope>
    <source>
        <strain evidence="3 4">MSr11954</strain>
    </source>
</reference>